<reference evidence="2 3" key="1">
    <citation type="submission" date="2022-06" db="EMBL/GenBank/DDBJ databases">
        <title>Endosaccharibacter gen. nov., sp. nov., endophytic bacteria isolated from sugarcane.</title>
        <authorList>
            <person name="Pitiwittayakul N."/>
            <person name="Yukphan P."/>
            <person name="Charoenyingcharoen P."/>
            <person name="Tanasupawat S."/>
        </authorList>
    </citation>
    <scope>NUCLEOTIDE SEQUENCE [LARGE SCALE GENOMIC DNA]</scope>
    <source>
        <strain evidence="2 3">KSS8</strain>
    </source>
</reference>
<evidence type="ECO:0000313" key="3">
    <source>
        <dbReference type="Proteomes" id="UP001524587"/>
    </source>
</evidence>
<accession>A0ABT1W2K5</accession>
<organism evidence="2 3">
    <name type="scientific">Endosaccharibacter trunci</name>
    <dbReference type="NCBI Taxonomy" id="2812733"/>
    <lineage>
        <taxon>Bacteria</taxon>
        <taxon>Pseudomonadati</taxon>
        <taxon>Pseudomonadota</taxon>
        <taxon>Alphaproteobacteria</taxon>
        <taxon>Acetobacterales</taxon>
        <taxon>Acetobacteraceae</taxon>
        <taxon>Endosaccharibacter</taxon>
    </lineage>
</organism>
<dbReference type="InterPro" id="IPR003672">
    <property type="entry name" value="CobN/Mg_chltase"/>
</dbReference>
<gene>
    <name evidence="2" type="primary">cobN</name>
    <name evidence="2" type="ORF">NFI95_01330</name>
</gene>
<feature type="domain" description="CobN/magnesium chelatase" evidence="1">
    <location>
        <begin position="692"/>
        <end position="1107"/>
    </location>
</feature>
<evidence type="ECO:0000259" key="1">
    <source>
        <dbReference type="Pfam" id="PF02514"/>
    </source>
</evidence>
<proteinExistence type="predicted"/>
<dbReference type="RefSeq" id="WP_422862534.1">
    <property type="nucleotide sequence ID" value="NZ_JAMSKV010000001.1"/>
</dbReference>
<dbReference type="EC" id="6.6.1.2" evidence="2"/>
<sequence length="1113" mass="118624">MHLLVRETRTLDEQAEALDHGHAPADLLVLSFSDSDLAALASAELALRADGFAPSLRLQSLGSLRHPMSVDLYAENTIAGSGCVFVRLLGGLDHWRYGAEELAATCHRQGIPLAMVPGDAQPDPRLAALSTVPEPVLRRLDGFLREGGPRNHRAALELLAHLAGYGADHGLDPQPVPTAGLHRPAPEQRTRPLATILFYRAHLVAEDIAPFEALAEALDRRGLDAELIFVASLKEPAAARFVRDRLRATQPAVVLNATFFSARGEDGSPLDAAEAPVIQLLQPASDEPAWAASRRGLSQADLAMQVVLPELDGRLAGTAISFKRHRPETAPGGFAARYNAPHADGIALIADRAAGWARLAGTPRAERRIAVILSDYPALGGQTGHAVGLDVFASLHAILETLRTQGYDTGPVPDQASLVQALCHDVPAPILDAAALCDALDALPAPLRDRVAAGWDTPRTGVALRHLRLGRIVVAIQPDRGDGRDRKAGYHDPDLPPHPTYIGVHHWLRRHLDIHAVVHLGAHGTLEWLPGKATAPSIECAPSALLGGLPVIYPFICNNPGEAAAAKRRLGAVTIGHLTPPIGGAGLHGDALELERLIDEFAAADGLDARRGRLLRRDILDRAEACGLLAESGVEPGSDDAEALARLDAYLCDVKEMQIRDGLHVFGRPPPRREALLAAIERVAAGERAARGERAAEALDASPQAEMRALLAALDGRFVEPGPAGAPTRGRADVLPTGRNLFSVDPRAIPTRSAVVLAEKAARALLERHMQDQGDWLRSAMIDLWGSTSLRTGGEDLALALILMGVKPVWDAGSNRVSGLEIVPLPVLDRPRVDVTLRISGLFRDAFPAQIALFDQAVQAVAAREEPAEWNALAAAARGLDGAARETATARIFGAAPGSYGTGLERRLAAGDWGEHAELGALYLDGGFFAYGGKREGEAQPDAFRDRVTGSEALLHIGDMAETDLLDGLDVAAHAGGFAAAAASLGAQPAIYHADTARPETPRLRTAAEELARVVRGRAANPDWIAGMKQHGYRGAAEIARTLDALHGFAALLPDRFDRQFELLFGATLGNAETERFLREANPDAHAAMQARFAEAVRRGLWRPRRNDLGDGT</sequence>
<dbReference type="CDD" id="cd10150">
    <property type="entry name" value="CobN_like"/>
    <property type="match status" value="1"/>
</dbReference>
<dbReference type="PANTHER" id="PTHR44119:SF4">
    <property type="entry name" value="AEROBIC COBALTOCHELATASE SUBUNIT COBN"/>
    <property type="match status" value="1"/>
</dbReference>
<dbReference type="PANTHER" id="PTHR44119">
    <property type="entry name" value="MAGNESIUM-CHELATASE SUBUNIT CHLH, CHLOROPLASTIC"/>
    <property type="match status" value="1"/>
</dbReference>
<dbReference type="EMBL" id="JAMSKV010000001">
    <property type="protein sequence ID" value="MCQ8277092.1"/>
    <property type="molecule type" value="Genomic_DNA"/>
</dbReference>
<keyword evidence="2" id="KW-0436">Ligase</keyword>
<dbReference type="Pfam" id="PF02514">
    <property type="entry name" value="CobN-Mg_chel"/>
    <property type="match status" value="2"/>
</dbReference>
<evidence type="ECO:0000313" key="2">
    <source>
        <dbReference type="EMBL" id="MCQ8277092.1"/>
    </source>
</evidence>
<keyword evidence="3" id="KW-1185">Reference proteome</keyword>
<feature type="domain" description="CobN/magnesium chelatase" evidence="1">
    <location>
        <begin position="143"/>
        <end position="684"/>
    </location>
</feature>
<dbReference type="NCBIfam" id="NF008973">
    <property type="entry name" value="PRK12321.1"/>
    <property type="match status" value="1"/>
</dbReference>
<name>A0ABT1W2K5_9PROT</name>
<dbReference type="GO" id="GO:0051116">
    <property type="term" value="F:cobaltochelatase activity"/>
    <property type="evidence" value="ECO:0007669"/>
    <property type="project" value="UniProtKB-EC"/>
</dbReference>
<protein>
    <submittedName>
        <fullName evidence="2">Cobaltochelatase subunit CobN</fullName>
        <ecNumber evidence="2">6.6.1.2</ecNumber>
    </submittedName>
</protein>
<dbReference type="Proteomes" id="UP001524587">
    <property type="component" value="Unassembled WGS sequence"/>
</dbReference>
<comment type="caution">
    <text evidence="2">The sequence shown here is derived from an EMBL/GenBank/DDBJ whole genome shotgun (WGS) entry which is preliminary data.</text>
</comment>